<dbReference type="VEuPathDB" id="FungiDB:AB675_3801"/>
<keyword evidence="2" id="KW-0472">Membrane</keyword>
<evidence type="ECO:0000313" key="4">
    <source>
        <dbReference type="Proteomes" id="UP000038010"/>
    </source>
</evidence>
<gene>
    <name evidence="3" type="ORF">AB675_3801</name>
</gene>
<feature type="transmembrane region" description="Helical" evidence="2">
    <location>
        <begin position="436"/>
        <end position="458"/>
    </location>
</feature>
<accession>A0A0N1GXS6</accession>
<organism evidence="3 4">
    <name type="scientific">Cyphellophora attinorum</name>
    <dbReference type="NCBI Taxonomy" id="1664694"/>
    <lineage>
        <taxon>Eukaryota</taxon>
        <taxon>Fungi</taxon>
        <taxon>Dikarya</taxon>
        <taxon>Ascomycota</taxon>
        <taxon>Pezizomycotina</taxon>
        <taxon>Eurotiomycetes</taxon>
        <taxon>Chaetothyriomycetidae</taxon>
        <taxon>Chaetothyriales</taxon>
        <taxon>Cyphellophoraceae</taxon>
        <taxon>Cyphellophora</taxon>
    </lineage>
</organism>
<dbReference type="Proteomes" id="UP000038010">
    <property type="component" value="Unassembled WGS sequence"/>
</dbReference>
<evidence type="ECO:0000256" key="2">
    <source>
        <dbReference type="SAM" id="Phobius"/>
    </source>
</evidence>
<feature type="transmembrane region" description="Helical" evidence="2">
    <location>
        <begin position="76"/>
        <end position="100"/>
    </location>
</feature>
<dbReference type="GeneID" id="28735765"/>
<feature type="region of interest" description="Disordered" evidence="1">
    <location>
        <begin position="461"/>
        <end position="499"/>
    </location>
</feature>
<name>A0A0N1GXS6_9EURO</name>
<feature type="compositionally biased region" description="Polar residues" evidence="1">
    <location>
        <begin position="19"/>
        <end position="28"/>
    </location>
</feature>
<dbReference type="AlphaFoldDB" id="A0A0N1GXS6"/>
<feature type="compositionally biased region" description="Polar residues" evidence="1">
    <location>
        <begin position="467"/>
        <end position="478"/>
    </location>
</feature>
<proteinExistence type="predicted"/>
<sequence length="499" mass="55994">MSADNSPGGAGNAVASDPEAQTSPASNSHETEPRPWLNGYTIVFLNELPQPVPVKDRFLFGPRSLVLLRLLYRNTYAFYVVLVATYPSFFGAMVVVALILKFAVSLSSEREGFGLSVFLRHPTLMMTKNWTQFLWEMLAWLILVKLGLVRFWWTIYFVVADMADFEHNLLNAWRRHDTPSTPIGSRIGSDMRTHVQSPKVRESMSLFLGNDHLSAPIFADGYMTFRTAIDELRMFFNYMRMRRGLAEVAVPYRLIRLDIVEMVAAPKARGPYRIWRRMGSSFTARTQTPSVAEPTESSSVSFRTAVTAHTETSGSTGVRERLRGPLIGEMLTGDAVDYLNCGDDLKYWHEQPQRYSYRDDPSFDEWEFEGQLRQLAGSSPPRAIRFARTLDRTAVGAVVLAPGLISLVFIIIWLAVFLRKIPPGESTGNVQVVVSTAFTIASYLVTAGALITALAAYLESKPPQERSGPTTKAVQVPTNRRPDHVLDRTPTLSRRASWT</sequence>
<feature type="compositionally biased region" description="Polar residues" evidence="1">
    <location>
        <begin position="490"/>
        <end position="499"/>
    </location>
</feature>
<keyword evidence="4" id="KW-1185">Reference proteome</keyword>
<feature type="transmembrane region" description="Helical" evidence="2">
    <location>
        <begin position="394"/>
        <end position="416"/>
    </location>
</feature>
<dbReference type="RefSeq" id="XP_017995227.1">
    <property type="nucleotide sequence ID" value="XM_018143885.1"/>
</dbReference>
<keyword evidence="2" id="KW-0812">Transmembrane</keyword>
<protein>
    <submittedName>
        <fullName evidence="3">Uncharacterized protein</fullName>
    </submittedName>
</protein>
<reference evidence="3 4" key="1">
    <citation type="submission" date="2015-06" db="EMBL/GenBank/DDBJ databases">
        <title>Draft genome of the ant-associated black yeast Phialophora attae CBS 131958.</title>
        <authorList>
            <person name="Moreno L.F."/>
            <person name="Stielow B.J."/>
            <person name="de Hoog S."/>
            <person name="Vicente V.A."/>
            <person name="Weiss V.A."/>
            <person name="de Vries M."/>
            <person name="Cruz L.M."/>
            <person name="Souza E.M."/>
        </authorList>
    </citation>
    <scope>NUCLEOTIDE SEQUENCE [LARGE SCALE GENOMIC DNA]</scope>
    <source>
        <strain evidence="3 4">CBS 131958</strain>
    </source>
</reference>
<keyword evidence="2" id="KW-1133">Transmembrane helix</keyword>
<evidence type="ECO:0000256" key="1">
    <source>
        <dbReference type="SAM" id="MobiDB-lite"/>
    </source>
</evidence>
<feature type="transmembrane region" description="Helical" evidence="2">
    <location>
        <begin position="137"/>
        <end position="159"/>
    </location>
</feature>
<evidence type="ECO:0000313" key="3">
    <source>
        <dbReference type="EMBL" id="KPI35264.1"/>
    </source>
</evidence>
<dbReference type="EMBL" id="LFJN01000042">
    <property type="protein sequence ID" value="KPI35264.1"/>
    <property type="molecule type" value="Genomic_DNA"/>
</dbReference>
<feature type="region of interest" description="Disordered" evidence="1">
    <location>
        <begin position="1"/>
        <end position="33"/>
    </location>
</feature>
<dbReference type="STRING" id="1664694.A0A0N1GXS6"/>
<comment type="caution">
    <text evidence="3">The sequence shown here is derived from an EMBL/GenBank/DDBJ whole genome shotgun (WGS) entry which is preliminary data.</text>
</comment>
<dbReference type="OrthoDB" id="5154014at2759"/>